<evidence type="ECO:0000313" key="2">
    <source>
        <dbReference type="Proteomes" id="UP000233100"/>
    </source>
</evidence>
<evidence type="ECO:0000313" key="1">
    <source>
        <dbReference type="Ensembl" id="ENSMFAP00000051270.1"/>
    </source>
</evidence>
<dbReference type="Ensembl" id="ENSMFAT00000079375.1">
    <property type="protein sequence ID" value="ENSMFAP00000051270.1"/>
    <property type="gene ID" value="ENSMFAG00000047805.1"/>
</dbReference>
<reference evidence="1" key="3">
    <citation type="submission" date="2025-09" db="UniProtKB">
        <authorList>
            <consortium name="Ensembl"/>
        </authorList>
    </citation>
    <scope>IDENTIFICATION</scope>
</reference>
<dbReference type="PANTHER" id="PTHR46254">
    <property type="entry name" value="PROTEIN GVQW1-RELATED"/>
    <property type="match status" value="1"/>
</dbReference>
<dbReference type="Proteomes" id="UP000233100">
    <property type="component" value="Chromosome 11"/>
</dbReference>
<dbReference type="PANTHER" id="PTHR46254:SF3">
    <property type="entry name" value="SECRETED PROTEIN"/>
    <property type="match status" value="1"/>
</dbReference>
<accession>A0A7N9CQ64</accession>
<proteinExistence type="predicted"/>
<sequence length="118" mass="12830">MWCITFINSYIFQGWGTDSCSVTQSGVQRCDLDSLQPPPPGLKGYSYLRPTSSKDCRCVPPCPTNLFVFLVESGFCHVGQAGLELLPSSVPPALSSQCARITGVSHCAWPDLCMLNQL</sequence>
<name>A0A7N9CQ64_MACFA</name>
<protein>
    <submittedName>
        <fullName evidence="1">Uncharacterized protein</fullName>
    </submittedName>
</protein>
<organism evidence="1 2">
    <name type="scientific">Macaca fascicularis</name>
    <name type="common">Crab-eating macaque</name>
    <name type="synonym">Cynomolgus monkey</name>
    <dbReference type="NCBI Taxonomy" id="9541"/>
    <lineage>
        <taxon>Eukaryota</taxon>
        <taxon>Metazoa</taxon>
        <taxon>Chordata</taxon>
        <taxon>Craniata</taxon>
        <taxon>Vertebrata</taxon>
        <taxon>Euteleostomi</taxon>
        <taxon>Mammalia</taxon>
        <taxon>Eutheria</taxon>
        <taxon>Euarchontoglires</taxon>
        <taxon>Primates</taxon>
        <taxon>Haplorrhini</taxon>
        <taxon>Catarrhini</taxon>
        <taxon>Cercopithecidae</taxon>
        <taxon>Cercopithecinae</taxon>
        <taxon>Macaca</taxon>
    </lineage>
</organism>
<dbReference type="PRINTS" id="PR02045">
    <property type="entry name" value="F138DOMAIN"/>
</dbReference>
<reference evidence="1" key="2">
    <citation type="submission" date="2025-08" db="UniProtKB">
        <authorList>
            <consortium name="Ensembl"/>
        </authorList>
    </citation>
    <scope>IDENTIFICATION</scope>
</reference>
<dbReference type="AlphaFoldDB" id="A0A7N9CQ64"/>
<reference evidence="1 2" key="1">
    <citation type="submission" date="2013-03" db="EMBL/GenBank/DDBJ databases">
        <authorList>
            <person name="Warren W."/>
            <person name="Wilson R.K."/>
        </authorList>
    </citation>
    <scope>NUCLEOTIDE SEQUENCE</scope>
</reference>
<dbReference type="GeneTree" id="ENSGT00940000167556"/>
<keyword evidence="2" id="KW-1185">Reference proteome</keyword>